<feature type="transmembrane region" description="Helical" evidence="7">
    <location>
        <begin position="235"/>
        <end position="268"/>
    </location>
</feature>
<keyword evidence="2 7" id="KW-0812">Transmembrane</keyword>
<evidence type="ECO:0000256" key="4">
    <source>
        <dbReference type="ARBA" id="ARBA00022840"/>
    </source>
</evidence>
<protein>
    <submittedName>
        <fullName evidence="10">Thiol reductant ABC exporter subunit CydD</fullName>
    </submittedName>
</protein>
<dbReference type="EMBL" id="JAERPS020000002">
    <property type="protein sequence ID" value="MBZ9611289.1"/>
    <property type="molecule type" value="Genomic_DNA"/>
</dbReference>
<dbReference type="Pfam" id="PF00664">
    <property type="entry name" value="ABC_membrane"/>
    <property type="match status" value="1"/>
</dbReference>
<reference evidence="10 11" key="2">
    <citation type="submission" date="2021-08" db="EMBL/GenBank/DDBJ databases">
        <title>Rheinheimera aquimaris sp. nov., isolated from seawater of the East Sea in Korea.</title>
        <authorList>
            <person name="Kim K.H."/>
            <person name="Wenting R."/>
            <person name="Kim K.R."/>
            <person name="Jeon C.O."/>
        </authorList>
    </citation>
    <scope>NUCLEOTIDE SEQUENCE [LARGE SCALE GENOMIC DNA]</scope>
    <source>
        <strain evidence="10 11">MA-13</strain>
    </source>
</reference>
<sequence length="560" mass="60777">MQPVKTKLNNALLLAILAAALFILQAYLLSLLFADWLSTIATDSTTDRQLLVSLLPLLALCLLGRPVLQYGREQLSVSASQQVRLKLRQQVLQHIADAGPGKNQYGSDGSISTKLLEQVDALDGFISRYYVQRYLVLVIPLLLAIATAFYSLLAAAILLLTAPLVPMFMILLGNAAASASQQQFTEQARMGGRFLDLVRGLPTLRQLNAVERAANSVANAAERYRDSSMKVLKMAFLSGAVLEFFSALAIALLALYLGLGLLGILPWAKGDIVVPYQGALFILLLAPEFYAPLRQLGSDYHAKAEAEAAIAGLQPILQHQAWQHTGSQSLAINAAPEIRINQLQISGEFGRQRLAPISLHIGAGERIALQGPSGCGKSSLLHALLGFTHYSGDIFIGQQSLSDITLQQWQQQLGYMAQQSSFIAASIADNLRLAAPAATAEQLSRVLQQVELWPLISRLPNGINTMLGERGLGLSGGQLQRLALAQLLLRDANIWLLDEPSAHLDGATAYRLHQLIGQLSVGKTVLLVSHQLHGLDWLDQVIRLPDGVSSLTREDMHERA</sequence>
<dbReference type="InterPro" id="IPR014216">
    <property type="entry name" value="ABC_transptr_CydD"/>
</dbReference>
<feature type="transmembrane region" description="Helical" evidence="7">
    <location>
        <begin position="50"/>
        <end position="68"/>
    </location>
</feature>
<keyword evidence="5 7" id="KW-1133">Transmembrane helix</keyword>
<dbReference type="PANTHER" id="PTHR24221">
    <property type="entry name" value="ATP-BINDING CASSETTE SUB-FAMILY B"/>
    <property type="match status" value="1"/>
</dbReference>
<dbReference type="SUPFAM" id="SSF52540">
    <property type="entry name" value="P-loop containing nucleoside triphosphate hydrolases"/>
    <property type="match status" value="1"/>
</dbReference>
<evidence type="ECO:0000256" key="5">
    <source>
        <dbReference type="ARBA" id="ARBA00022989"/>
    </source>
</evidence>
<dbReference type="InterPro" id="IPR003439">
    <property type="entry name" value="ABC_transporter-like_ATP-bd"/>
</dbReference>
<dbReference type="SUPFAM" id="SSF90123">
    <property type="entry name" value="ABC transporter transmembrane region"/>
    <property type="match status" value="1"/>
</dbReference>
<evidence type="ECO:0000313" key="10">
    <source>
        <dbReference type="EMBL" id="MBZ9611289.1"/>
    </source>
</evidence>
<dbReference type="RefSeq" id="WP_224673345.1">
    <property type="nucleotide sequence ID" value="NZ_JAERPS020000002.1"/>
</dbReference>
<name>A0ABS7X6W2_9GAMM</name>
<dbReference type="Gene3D" id="1.20.1560.10">
    <property type="entry name" value="ABC transporter type 1, transmembrane domain"/>
    <property type="match status" value="1"/>
</dbReference>
<proteinExistence type="predicted"/>
<dbReference type="PROSITE" id="PS50929">
    <property type="entry name" value="ABC_TM1F"/>
    <property type="match status" value="1"/>
</dbReference>
<dbReference type="NCBIfam" id="TIGR02857">
    <property type="entry name" value="CydD"/>
    <property type="match status" value="1"/>
</dbReference>
<feature type="domain" description="ABC transmembrane type-1" evidence="9">
    <location>
        <begin position="11"/>
        <end position="305"/>
    </location>
</feature>
<dbReference type="InterPro" id="IPR011527">
    <property type="entry name" value="ABC1_TM_dom"/>
</dbReference>
<evidence type="ECO:0000256" key="1">
    <source>
        <dbReference type="ARBA" id="ARBA00004651"/>
    </source>
</evidence>
<dbReference type="Pfam" id="PF00005">
    <property type="entry name" value="ABC_tran"/>
    <property type="match status" value="1"/>
</dbReference>
<feature type="transmembrane region" description="Helical" evidence="7">
    <location>
        <begin position="164"/>
        <end position="180"/>
    </location>
</feature>
<keyword evidence="11" id="KW-1185">Reference proteome</keyword>
<comment type="caution">
    <text evidence="10">The sequence shown here is derived from an EMBL/GenBank/DDBJ whole genome shotgun (WGS) entry which is preliminary data.</text>
</comment>
<feature type="domain" description="ABC transporter" evidence="8">
    <location>
        <begin position="338"/>
        <end position="560"/>
    </location>
</feature>
<evidence type="ECO:0000313" key="11">
    <source>
        <dbReference type="Proteomes" id="UP000663814"/>
    </source>
</evidence>
<keyword evidence="4" id="KW-0067">ATP-binding</keyword>
<dbReference type="InterPro" id="IPR027417">
    <property type="entry name" value="P-loop_NTPase"/>
</dbReference>
<reference evidence="10 11" key="1">
    <citation type="submission" date="2020-12" db="EMBL/GenBank/DDBJ databases">
        <authorList>
            <person name="Ruan W."/>
            <person name="Khan S.A."/>
            <person name="Jeon C.O."/>
        </authorList>
    </citation>
    <scope>NUCLEOTIDE SEQUENCE [LARGE SCALE GENOMIC DNA]</scope>
    <source>
        <strain evidence="10 11">MA-13</strain>
    </source>
</reference>
<gene>
    <name evidence="10" type="primary">cydD</name>
    <name evidence="10" type="ORF">I4W93_006730</name>
</gene>
<evidence type="ECO:0000256" key="6">
    <source>
        <dbReference type="ARBA" id="ARBA00023136"/>
    </source>
</evidence>
<dbReference type="SMART" id="SM00382">
    <property type="entry name" value="AAA"/>
    <property type="match status" value="1"/>
</dbReference>
<dbReference type="Proteomes" id="UP000663814">
    <property type="component" value="Unassembled WGS sequence"/>
</dbReference>
<dbReference type="PROSITE" id="PS50893">
    <property type="entry name" value="ABC_TRANSPORTER_2"/>
    <property type="match status" value="1"/>
</dbReference>
<dbReference type="InterPro" id="IPR017871">
    <property type="entry name" value="ABC_transporter-like_CS"/>
</dbReference>
<keyword evidence="3" id="KW-0547">Nucleotide-binding</keyword>
<organism evidence="10 11">
    <name type="scientific">Rheinheimera maricola</name>
    <dbReference type="NCBI Taxonomy" id="2793282"/>
    <lineage>
        <taxon>Bacteria</taxon>
        <taxon>Pseudomonadati</taxon>
        <taxon>Pseudomonadota</taxon>
        <taxon>Gammaproteobacteria</taxon>
        <taxon>Chromatiales</taxon>
        <taxon>Chromatiaceae</taxon>
        <taxon>Rheinheimera</taxon>
    </lineage>
</organism>
<accession>A0ABS7X6W2</accession>
<dbReference type="InterPro" id="IPR003593">
    <property type="entry name" value="AAA+_ATPase"/>
</dbReference>
<dbReference type="InterPro" id="IPR039421">
    <property type="entry name" value="Type_1_exporter"/>
</dbReference>
<evidence type="ECO:0000256" key="2">
    <source>
        <dbReference type="ARBA" id="ARBA00022692"/>
    </source>
</evidence>
<dbReference type="PROSITE" id="PS00211">
    <property type="entry name" value="ABC_TRANSPORTER_1"/>
    <property type="match status" value="1"/>
</dbReference>
<keyword evidence="6 7" id="KW-0472">Membrane</keyword>
<evidence type="ECO:0000259" key="8">
    <source>
        <dbReference type="PROSITE" id="PS50893"/>
    </source>
</evidence>
<dbReference type="InterPro" id="IPR036640">
    <property type="entry name" value="ABC1_TM_sf"/>
</dbReference>
<dbReference type="PANTHER" id="PTHR24221:SF261">
    <property type="entry name" value="GLUTATHIONE_L-CYSTEINE TRANSPORT SYSTEM ATP-BINDING_PERMEASE PROTEIN CYDD"/>
    <property type="match status" value="1"/>
</dbReference>
<evidence type="ECO:0000259" key="9">
    <source>
        <dbReference type="PROSITE" id="PS50929"/>
    </source>
</evidence>
<comment type="subcellular location">
    <subcellularLocation>
        <location evidence="1">Cell membrane</location>
        <topology evidence="1">Multi-pass membrane protein</topology>
    </subcellularLocation>
</comment>
<evidence type="ECO:0000256" key="7">
    <source>
        <dbReference type="SAM" id="Phobius"/>
    </source>
</evidence>
<dbReference type="CDD" id="cd18584">
    <property type="entry name" value="ABC_6TM_AarD_CydD"/>
    <property type="match status" value="1"/>
</dbReference>
<dbReference type="Gene3D" id="3.40.50.300">
    <property type="entry name" value="P-loop containing nucleotide triphosphate hydrolases"/>
    <property type="match status" value="1"/>
</dbReference>
<evidence type="ECO:0000256" key="3">
    <source>
        <dbReference type="ARBA" id="ARBA00022741"/>
    </source>
</evidence>
<feature type="transmembrane region" description="Helical" evidence="7">
    <location>
        <begin position="134"/>
        <end position="158"/>
    </location>
</feature>